<evidence type="ECO:0000313" key="6">
    <source>
        <dbReference type="EMBL" id="EMR84564.1"/>
    </source>
</evidence>
<dbReference type="PANTHER" id="PTHR33798:SF5">
    <property type="entry name" value="FLAVIN REDUCTASE LIKE DOMAIN-CONTAINING PROTEIN"/>
    <property type="match status" value="1"/>
</dbReference>
<protein>
    <submittedName>
        <fullName evidence="6">Putative flavoprotein oxygenase protein</fullName>
    </submittedName>
</protein>
<dbReference type="Proteomes" id="UP000012045">
    <property type="component" value="Unassembled WGS sequence"/>
</dbReference>
<dbReference type="InterPro" id="IPR012349">
    <property type="entry name" value="Split_barrel_FMN-bd"/>
</dbReference>
<organism evidence="6 7">
    <name type="scientific">Botryotinia fuckeliana (strain BcDW1)</name>
    <name type="common">Noble rot fungus</name>
    <name type="synonym">Botrytis cinerea</name>
    <dbReference type="NCBI Taxonomy" id="1290391"/>
    <lineage>
        <taxon>Eukaryota</taxon>
        <taxon>Fungi</taxon>
        <taxon>Dikarya</taxon>
        <taxon>Ascomycota</taxon>
        <taxon>Pezizomycotina</taxon>
        <taxon>Leotiomycetes</taxon>
        <taxon>Helotiales</taxon>
        <taxon>Sclerotiniaceae</taxon>
        <taxon>Botrytis</taxon>
    </lineage>
</organism>
<name>M7TTP1_BOTF1</name>
<feature type="domain" description="Flavin reductase like" evidence="5">
    <location>
        <begin position="133"/>
        <end position="293"/>
    </location>
</feature>
<dbReference type="PANTHER" id="PTHR33798">
    <property type="entry name" value="FLAVOPROTEIN OXYGENASE"/>
    <property type="match status" value="1"/>
</dbReference>
<keyword evidence="2" id="KW-0285">Flavoprotein</keyword>
<evidence type="ECO:0000256" key="4">
    <source>
        <dbReference type="ARBA" id="ARBA00038054"/>
    </source>
</evidence>
<evidence type="ECO:0000259" key="5">
    <source>
        <dbReference type="SMART" id="SM00903"/>
    </source>
</evidence>
<dbReference type="EMBL" id="KB707943">
    <property type="protein sequence ID" value="EMR84564.1"/>
    <property type="molecule type" value="Genomic_DNA"/>
</dbReference>
<sequence>MSSRRLTARQVFKTSIRPSLPSNLNHFFSTTKPISISISNLHPSATMSSTTQQRADAEKLINRNPHRDFKAVEASRSPWDASRSWNLTQTISPSWKLGSGANDNGESLKIPHVEIDPYEEGRPAVYNYKLLISSIIPRPIGFVSTRSADGKFTNLAPFSYFNMINHDPPLFTLGYAGGLENAKDSLKNLKETGECTINIISEHFVEAANSTSINAPYGESEWAFSGLTPAPCTTVKTSRVLESHFSVEGKLESLKEFESKATPGKKTGVLAIIEGTRFWVRENAINEEKNIVDPAVLKPISRLGGITYGRTVDGTEIPRPDYDTAVGKDEEAKKLVKPKLDGQ</sequence>
<accession>M7TTP1</accession>
<dbReference type="Pfam" id="PF01613">
    <property type="entry name" value="Flavin_Reduct"/>
    <property type="match status" value="1"/>
</dbReference>
<dbReference type="AlphaFoldDB" id="M7TTP1"/>
<evidence type="ECO:0000256" key="3">
    <source>
        <dbReference type="ARBA" id="ARBA00022643"/>
    </source>
</evidence>
<keyword evidence="3" id="KW-0288">FMN</keyword>
<dbReference type="HOGENOM" id="CLU_059021_3_0_1"/>
<evidence type="ECO:0000313" key="7">
    <source>
        <dbReference type="Proteomes" id="UP000012045"/>
    </source>
</evidence>
<proteinExistence type="inferred from homology"/>
<evidence type="ECO:0000256" key="2">
    <source>
        <dbReference type="ARBA" id="ARBA00022630"/>
    </source>
</evidence>
<gene>
    <name evidence="6" type="ORF">BcDW1_6793</name>
</gene>
<comment type="similarity">
    <text evidence="4">Belongs to the flavoredoxin family.</text>
</comment>
<dbReference type="SUPFAM" id="SSF50475">
    <property type="entry name" value="FMN-binding split barrel"/>
    <property type="match status" value="1"/>
</dbReference>
<reference evidence="7" key="1">
    <citation type="journal article" date="2013" name="Genome Announc.">
        <title>Draft genome sequence of Botrytis cinerea BcDW1, inoculum for noble rot of grape berries.</title>
        <authorList>
            <person name="Blanco-Ulate B."/>
            <person name="Allen G."/>
            <person name="Powell A.L."/>
            <person name="Cantu D."/>
        </authorList>
    </citation>
    <scope>NUCLEOTIDE SEQUENCE [LARGE SCALE GENOMIC DNA]</scope>
    <source>
        <strain evidence="7">BcDW1</strain>
    </source>
</reference>
<dbReference type="Gene3D" id="2.30.110.10">
    <property type="entry name" value="Electron Transport, Fmn-binding Protein, Chain A"/>
    <property type="match status" value="1"/>
</dbReference>
<comment type="cofactor">
    <cofactor evidence="1">
        <name>FMN</name>
        <dbReference type="ChEBI" id="CHEBI:58210"/>
    </cofactor>
</comment>
<dbReference type="SMART" id="SM00903">
    <property type="entry name" value="Flavin_Reduct"/>
    <property type="match status" value="1"/>
</dbReference>
<dbReference type="OrthoDB" id="10250990at2759"/>
<dbReference type="InterPro" id="IPR002563">
    <property type="entry name" value="Flavin_Rdtase-like_dom"/>
</dbReference>
<evidence type="ECO:0000256" key="1">
    <source>
        <dbReference type="ARBA" id="ARBA00001917"/>
    </source>
</evidence>
<dbReference type="GO" id="GO:0010181">
    <property type="term" value="F:FMN binding"/>
    <property type="evidence" value="ECO:0007669"/>
    <property type="project" value="InterPro"/>
</dbReference>